<dbReference type="InterPro" id="IPR055196">
    <property type="entry name" value="Putative_PNPOx_2"/>
</dbReference>
<proteinExistence type="predicted"/>
<reference evidence="4" key="1">
    <citation type="submission" date="2017-09" db="EMBL/GenBank/DDBJ databases">
        <title>FDA dAtabase for Regulatory Grade micrObial Sequences (FDA-ARGOS): Supporting development and validation of Infectious Disease Dx tests.</title>
        <authorList>
            <person name="Minogue T."/>
            <person name="Wolcott M."/>
            <person name="Wasieloski L."/>
            <person name="Aguilar W."/>
            <person name="Moore D."/>
            <person name="Tallon L."/>
            <person name="Sadzewicz L."/>
            <person name="Ott S."/>
            <person name="Zhao X."/>
            <person name="Nagaraj S."/>
            <person name="Vavikolanu K."/>
            <person name="Aluvathingal J."/>
            <person name="Nadendla S."/>
            <person name="Sichtig H."/>
        </authorList>
    </citation>
    <scope>NUCLEOTIDE SEQUENCE [LARGE SCALE GENOMIC DNA]</scope>
    <source>
        <strain evidence="4">FDAARGOS_387</strain>
    </source>
</reference>
<dbReference type="Proteomes" id="UP000373449">
    <property type="component" value="Unassembled WGS sequence"/>
</dbReference>
<dbReference type="STRING" id="1111728.GCA_000427805_00112"/>
<dbReference type="Pfam" id="PF22696">
    <property type="entry name" value="Putative_PNPOx_2"/>
    <property type="match status" value="1"/>
</dbReference>
<dbReference type="InterPro" id="IPR012349">
    <property type="entry name" value="Split_barrel_FMN-bd"/>
</dbReference>
<protein>
    <submittedName>
        <fullName evidence="2">Pyridoxamine 5'-phosphate oxidase family protein</fullName>
    </submittedName>
</protein>
<reference evidence="2" key="2">
    <citation type="submission" date="2017-09" db="EMBL/GenBank/DDBJ databases">
        <title>FDA dAtabase for Regulatory Grade micrObial Sequences (FDA-ARGOS): Supporting development and validation of Infectious Disease Dx tests.</title>
        <authorList>
            <person name="Minogue T."/>
            <person name="Wolcott M."/>
            <person name="Wasieloski L."/>
            <person name="Aguilar W."/>
            <person name="Moore D."/>
            <person name="Tallon L.J."/>
            <person name="Sadzewicz L."/>
            <person name="Ott S."/>
            <person name="Zhao X."/>
            <person name="Nagaraj S."/>
            <person name="Vavikolanu K."/>
            <person name="Aluvathingal J."/>
            <person name="Nadendla S."/>
            <person name="Sichtig H."/>
        </authorList>
    </citation>
    <scope>NUCLEOTIDE SEQUENCE</scope>
    <source>
        <strain evidence="2">FDAARGOS_387</strain>
    </source>
</reference>
<evidence type="ECO:0000313" key="3">
    <source>
        <dbReference type="EMBL" id="VFS49924.1"/>
    </source>
</evidence>
<dbReference type="OrthoDB" id="2146997at2"/>
<evidence type="ECO:0000313" key="4">
    <source>
        <dbReference type="Proteomes" id="UP000224974"/>
    </source>
</evidence>
<keyword evidence="4" id="KW-1185">Reference proteome</keyword>
<gene>
    <name evidence="2" type="ORF">CRN84_15030</name>
    <name evidence="3" type="ORF">NCTC12282_04247</name>
</gene>
<dbReference type="SUPFAM" id="SSF50475">
    <property type="entry name" value="FMN-binding split barrel"/>
    <property type="match status" value="1"/>
</dbReference>
<reference evidence="3 5" key="3">
    <citation type="submission" date="2019-03" db="EMBL/GenBank/DDBJ databases">
        <authorList>
            <consortium name="Pathogen Informatics"/>
        </authorList>
    </citation>
    <scope>NUCLEOTIDE SEQUENCE [LARGE SCALE GENOMIC DNA]</scope>
    <source>
        <strain evidence="3 5">NCTC12282</strain>
    </source>
</reference>
<dbReference type="EMBL" id="CAADJA010000002">
    <property type="protein sequence ID" value="VFS49924.1"/>
    <property type="molecule type" value="Genomic_DNA"/>
</dbReference>
<dbReference type="Gene3D" id="2.30.110.10">
    <property type="entry name" value="Electron Transport, Fmn-binding Protein, Chain A"/>
    <property type="match status" value="1"/>
</dbReference>
<evidence type="ECO:0000313" key="2">
    <source>
        <dbReference type="EMBL" id="PHI30560.1"/>
    </source>
</evidence>
<evidence type="ECO:0000313" key="5">
    <source>
        <dbReference type="Proteomes" id="UP000373449"/>
    </source>
</evidence>
<evidence type="ECO:0000259" key="1">
    <source>
        <dbReference type="Pfam" id="PF22696"/>
    </source>
</evidence>
<dbReference type="EMBL" id="PDDX01000001">
    <property type="protein sequence ID" value="PHI30560.1"/>
    <property type="molecule type" value="Genomic_DNA"/>
</dbReference>
<organism evidence="2 4">
    <name type="scientific">Budvicia aquatica</name>
    <dbReference type="NCBI Taxonomy" id="82979"/>
    <lineage>
        <taxon>Bacteria</taxon>
        <taxon>Pseudomonadati</taxon>
        <taxon>Pseudomonadota</taxon>
        <taxon>Gammaproteobacteria</taxon>
        <taxon>Enterobacterales</taxon>
        <taxon>Budviciaceae</taxon>
        <taxon>Budvicia</taxon>
    </lineage>
</organism>
<accession>A0A2C6C2I3</accession>
<name>A0A2C6C2I3_9GAMM</name>
<sequence>MEFLADFNRIMEKQSEIALASCVDNQPNVRIVNFVYHPDNKGVVYFATFRGNPKTKEFALNPQAALSTVPLGTNEHVRIQQSTVRISELTVYDLKDAFVAKVPDYASIIEQAGNELDLYEIHFKQATVTIDYTRSGSVSF</sequence>
<feature type="domain" description="Pyridoxamine 5'-phosphate oxidase-like" evidence="1">
    <location>
        <begin position="12"/>
        <end position="131"/>
    </location>
</feature>
<dbReference type="AlphaFoldDB" id="A0A2C6C2I3"/>
<dbReference type="Proteomes" id="UP000224974">
    <property type="component" value="Unassembled WGS sequence"/>
</dbReference>